<protein>
    <recommendedName>
        <fullName evidence="6">Stage IV sporulation protein A</fullName>
    </recommendedName>
</protein>
<feature type="domain" description="Stage IV sporulation protein A ATPase" evidence="1">
    <location>
        <begin position="70"/>
        <end position="155"/>
    </location>
</feature>
<reference evidence="4" key="1">
    <citation type="journal article" date="2021" name="PeerJ">
        <title>Extensive microbial diversity within the chicken gut microbiome revealed by metagenomics and culture.</title>
        <authorList>
            <person name="Gilroy R."/>
            <person name="Ravi A."/>
            <person name="Getino M."/>
            <person name="Pursley I."/>
            <person name="Horton D.L."/>
            <person name="Alikhan N.F."/>
            <person name="Baker D."/>
            <person name="Gharbi K."/>
            <person name="Hall N."/>
            <person name="Watson M."/>
            <person name="Adriaenssens E.M."/>
            <person name="Foster-Nyarko E."/>
            <person name="Jarju S."/>
            <person name="Secka A."/>
            <person name="Antonio M."/>
            <person name="Oren A."/>
            <person name="Chaudhuri R.R."/>
            <person name="La Ragione R."/>
            <person name="Hildebrand F."/>
            <person name="Pallen M.J."/>
        </authorList>
    </citation>
    <scope>NUCLEOTIDE SEQUENCE</scope>
    <source>
        <strain evidence="4">2189</strain>
    </source>
</reference>
<dbReference type="EMBL" id="DXEW01000028">
    <property type="protein sequence ID" value="HIX50715.1"/>
    <property type="molecule type" value="Genomic_DNA"/>
</dbReference>
<proteinExistence type="predicted"/>
<feature type="domain" description="Stage IV sporulation protein A middle" evidence="2">
    <location>
        <begin position="157"/>
        <end position="330"/>
    </location>
</feature>
<evidence type="ECO:0000259" key="3">
    <source>
        <dbReference type="Pfam" id="PF20439"/>
    </source>
</evidence>
<evidence type="ECO:0000259" key="1">
    <source>
        <dbReference type="Pfam" id="PF09547"/>
    </source>
</evidence>
<dbReference type="InterPro" id="IPR046840">
    <property type="entry name" value="SpoIVA_C"/>
</dbReference>
<dbReference type="Pfam" id="PF09547">
    <property type="entry name" value="SpoIVA_ATPase"/>
    <property type="match status" value="1"/>
</dbReference>
<evidence type="ECO:0000313" key="4">
    <source>
        <dbReference type="EMBL" id="HIX50715.1"/>
    </source>
</evidence>
<name>A0A9D1W1U1_9FIRM</name>
<sequence length="404" mass="43115">MLEEIVRSLAARTGGRCRIAVAAAAQGSAQAFLSALARACGGEAEEGSMRAPLPGGELSAFLGEGECEAAVLVTADASCGVPREEIAAEEEKLAARLSARGVPAVLALCSRSPASDECAALAAALEKKYALAAVACGTDEVDAPALFSALLLSFPLTRLEIFLPAWMQALPQESKAAEAILAKVREAAAKMRVFGDLHLLSEAFEGEDIYCLSFEGDAACGSAVFRFAAKEGVFYRTLSQECGEEIGSDLQLLAYIRSLARAKRFYDGCAAAFAAADECGYGVTPPAQLTLRAPETVRRGGKCGVRLCADAAQYHVIRVCVRSDISPYTGEGERGEEFARSMAERYRQDPDGLWDTDMFGKSFRQMAQEEMQRKTMPPEARGKLQRAVERIVNEGRGGVLCILL</sequence>
<evidence type="ECO:0000313" key="5">
    <source>
        <dbReference type="Proteomes" id="UP000886847"/>
    </source>
</evidence>
<evidence type="ECO:0008006" key="6">
    <source>
        <dbReference type="Google" id="ProtNLM"/>
    </source>
</evidence>
<accession>A0A9D1W1U1</accession>
<dbReference type="Pfam" id="PF20439">
    <property type="entry name" value="SpoIVA_C"/>
    <property type="match status" value="1"/>
</dbReference>
<dbReference type="AlphaFoldDB" id="A0A9D1W1U1"/>
<organism evidence="4 5">
    <name type="scientific">Candidatus Borkfalkia faecavium</name>
    <dbReference type="NCBI Taxonomy" id="2838508"/>
    <lineage>
        <taxon>Bacteria</taxon>
        <taxon>Bacillati</taxon>
        <taxon>Bacillota</taxon>
        <taxon>Clostridia</taxon>
        <taxon>Christensenellales</taxon>
        <taxon>Christensenellaceae</taxon>
        <taxon>Candidatus Borkfalkia</taxon>
    </lineage>
</organism>
<dbReference type="InterPro" id="IPR046841">
    <property type="entry name" value="SpoIVA_middle"/>
</dbReference>
<dbReference type="Pfam" id="PF20438">
    <property type="entry name" value="SpoIVA_middle"/>
    <property type="match status" value="1"/>
</dbReference>
<feature type="domain" description="Sporulation stage IV protein A C-terminal" evidence="3">
    <location>
        <begin position="334"/>
        <end position="404"/>
    </location>
</feature>
<dbReference type="InterPro" id="IPR046842">
    <property type="entry name" value="SpoIVA_ATPase"/>
</dbReference>
<comment type="caution">
    <text evidence="4">The sequence shown here is derived from an EMBL/GenBank/DDBJ whole genome shotgun (WGS) entry which is preliminary data.</text>
</comment>
<gene>
    <name evidence="4" type="ORF">H9851_05470</name>
</gene>
<dbReference type="Proteomes" id="UP000886847">
    <property type="component" value="Unassembled WGS sequence"/>
</dbReference>
<reference evidence="4" key="2">
    <citation type="submission" date="2021-04" db="EMBL/GenBank/DDBJ databases">
        <authorList>
            <person name="Gilroy R."/>
        </authorList>
    </citation>
    <scope>NUCLEOTIDE SEQUENCE</scope>
    <source>
        <strain evidence="4">2189</strain>
    </source>
</reference>
<evidence type="ECO:0000259" key="2">
    <source>
        <dbReference type="Pfam" id="PF20438"/>
    </source>
</evidence>